<keyword evidence="12" id="KW-0670">Pyruvate</keyword>
<dbReference type="PANTHER" id="PTHR11817">
    <property type="entry name" value="PYRUVATE KINASE"/>
    <property type="match status" value="1"/>
</dbReference>
<sequence length="587" mass="65143">MDFAVRPLANDNSSEIIFGGPSHWEEKLTSRIGHTCQLDIDQVAEFPRETCIICTLGESWCTHEGIKRMIDNGMNILRLNLSVHSREMCRKAIQITRALDEASDFKHCTSVAMDLIAECVRTGFFEGGPKSTVIFKEGDEVELVFDEAYKNKCTKEKIFINISTFPQLIHYLHKGDRIFLGSGLICLIVKEIGMDQLMCRVEEGGPMSGYQRVILPRKQPNHRILESNYEKDLTFAAECDVDFVFTSFADNAQMIIDAKAYLPPNTKVFANIETKESVRNLAQIIEHADGIVVSRADLGIEFPPEKIFKLQKYIIGNTNVARKPVFVTAQLMESMYNKPRPTRAEASDVANAVLDGADGLVLTVETAEGIYPLEAVQIMSQICREAERARFHKTIRAELYACRQDRGLCRKNSSHVAALSAVEAAENCQAKGIFVVTTTGNSVVSVVTAGPCCPVIAITRHPQVARHLRAYRGLFPFVYTGEKLESWSEDMDMRINAAVTAARRAGIVHPQNNVIIVTGSIAGSGNTNTMQVFQVPGEKSSLKVVSSKHKICYSDLDLRELRLANGNGNKEHFQRGPNGADIPLCPL</sequence>
<organism evidence="16 17">
    <name type="scientific">Hymenolepis diminuta</name>
    <name type="common">Rat tapeworm</name>
    <dbReference type="NCBI Taxonomy" id="6216"/>
    <lineage>
        <taxon>Eukaryota</taxon>
        <taxon>Metazoa</taxon>
        <taxon>Spiralia</taxon>
        <taxon>Lophotrochozoa</taxon>
        <taxon>Platyhelminthes</taxon>
        <taxon>Cestoda</taxon>
        <taxon>Eucestoda</taxon>
        <taxon>Cyclophyllidea</taxon>
        <taxon>Hymenolepididae</taxon>
        <taxon>Hymenolepis</taxon>
    </lineage>
</organism>
<reference evidence="16 17" key="1">
    <citation type="submission" date="2019-07" db="EMBL/GenBank/DDBJ databases">
        <authorList>
            <person name="Jastrzebski P J."/>
            <person name="Paukszto L."/>
            <person name="Jastrzebski P J."/>
        </authorList>
    </citation>
    <scope>NUCLEOTIDE SEQUENCE [LARGE SCALE GENOMIC DNA]</scope>
    <source>
        <strain evidence="16 17">WMS-il1</strain>
    </source>
</reference>
<dbReference type="NCBIfam" id="TIGR01064">
    <property type="entry name" value="pyruv_kin"/>
    <property type="match status" value="1"/>
</dbReference>
<gene>
    <name evidence="16" type="ORF">WMSIL1_LOCUS1584</name>
</gene>
<feature type="domain" description="Pyruvate kinase barrel" evidence="14">
    <location>
        <begin position="48"/>
        <end position="376"/>
    </location>
</feature>
<evidence type="ECO:0000256" key="13">
    <source>
        <dbReference type="RuleBase" id="RU000504"/>
    </source>
</evidence>
<dbReference type="InterPro" id="IPR015793">
    <property type="entry name" value="Pyrv_Knase_brl"/>
</dbReference>
<dbReference type="PRINTS" id="PR01050">
    <property type="entry name" value="PYRUVTKNASE"/>
</dbReference>
<comment type="pathway">
    <text evidence="2 13">Carbohydrate degradation; glycolysis; pyruvate from D-glyceraldehyde 3-phosphate: step 5/5.</text>
</comment>
<dbReference type="SUPFAM" id="SSF50800">
    <property type="entry name" value="PK beta-barrel domain-like"/>
    <property type="match status" value="1"/>
</dbReference>
<dbReference type="Gene3D" id="2.40.33.10">
    <property type="entry name" value="PK beta-barrel domain-like"/>
    <property type="match status" value="1"/>
</dbReference>
<accession>A0A564XYX8</accession>
<dbReference type="UniPathway" id="UPA00109">
    <property type="reaction ID" value="UER00188"/>
</dbReference>
<evidence type="ECO:0000256" key="6">
    <source>
        <dbReference type="ARBA" id="ARBA00022723"/>
    </source>
</evidence>
<evidence type="ECO:0000313" key="17">
    <source>
        <dbReference type="Proteomes" id="UP000321570"/>
    </source>
</evidence>
<dbReference type="GO" id="GO:0005524">
    <property type="term" value="F:ATP binding"/>
    <property type="evidence" value="ECO:0007669"/>
    <property type="project" value="UniProtKB-KW"/>
</dbReference>
<comment type="cofactor">
    <cofactor evidence="1">
        <name>K(+)</name>
        <dbReference type="ChEBI" id="CHEBI:29103"/>
    </cofactor>
</comment>
<dbReference type="GO" id="GO:0016301">
    <property type="term" value="F:kinase activity"/>
    <property type="evidence" value="ECO:0007669"/>
    <property type="project" value="UniProtKB-KW"/>
</dbReference>
<name>A0A564XYX8_HYMDI</name>
<evidence type="ECO:0000256" key="8">
    <source>
        <dbReference type="ARBA" id="ARBA00022777"/>
    </source>
</evidence>
<evidence type="ECO:0000256" key="3">
    <source>
        <dbReference type="ARBA" id="ARBA00008663"/>
    </source>
</evidence>
<evidence type="ECO:0000256" key="1">
    <source>
        <dbReference type="ARBA" id="ARBA00001958"/>
    </source>
</evidence>
<evidence type="ECO:0000256" key="12">
    <source>
        <dbReference type="ARBA" id="ARBA00023317"/>
    </source>
</evidence>
<keyword evidence="7" id="KW-0547">Nucleotide-binding</keyword>
<keyword evidence="11 13" id="KW-0324">Glycolysis</keyword>
<keyword evidence="5 13" id="KW-0808">Transferase</keyword>
<dbReference type="GO" id="GO:0004743">
    <property type="term" value="F:pyruvate kinase activity"/>
    <property type="evidence" value="ECO:0007669"/>
    <property type="project" value="UniProtKB-EC"/>
</dbReference>
<evidence type="ECO:0000256" key="5">
    <source>
        <dbReference type="ARBA" id="ARBA00022679"/>
    </source>
</evidence>
<dbReference type="InterPro" id="IPR015795">
    <property type="entry name" value="Pyrv_Knase_C"/>
</dbReference>
<comment type="similarity">
    <text evidence="3 13">Belongs to the pyruvate kinase family.</text>
</comment>
<proteinExistence type="inferred from homology"/>
<keyword evidence="8 13" id="KW-0418">Kinase</keyword>
<evidence type="ECO:0000256" key="11">
    <source>
        <dbReference type="ARBA" id="ARBA00023152"/>
    </source>
</evidence>
<dbReference type="InterPro" id="IPR011037">
    <property type="entry name" value="Pyrv_Knase-like_insert_dom_sf"/>
</dbReference>
<dbReference type="SUPFAM" id="SSF51621">
    <property type="entry name" value="Phosphoenolpyruvate/pyruvate domain"/>
    <property type="match status" value="1"/>
</dbReference>
<evidence type="ECO:0000259" key="15">
    <source>
        <dbReference type="Pfam" id="PF02887"/>
    </source>
</evidence>
<dbReference type="InterPro" id="IPR001697">
    <property type="entry name" value="Pyr_Knase"/>
</dbReference>
<keyword evidence="9" id="KW-0067">ATP-binding</keyword>
<evidence type="ECO:0000256" key="7">
    <source>
        <dbReference type="ARBA" id="ARBA00022741"/>
    </source>
</evidence>
<dbReference type="InterPro" id="IPR015806">
    <property type="entry name" value="Pyrv_Knase_insert_dom_sf"/>
</dbReference>
<dbReference type="InterPro" id="IPR015813">
    <property type="entry name" value="Pyrv/PenolPyrv_kinase-like_dom"/>
</dbReference>
<keyword evidence="6" id="KW-0479">Metal-binding</keyword>
<dbReference type="GO" id="GO:0030955">
    <property type="term" value="F:potassium ion binding"/>
    <property type="evidence" value="ECO:0007669"/>
    <property type="project" value="InterPro"/>
</dbReference>
<dbReference type="Gene3D" id="3.20.20.60">
    <property type="entry name" value="Phosphoenolpyruvate-binding domains"/>
    <property type="match status" value="1"/>
</dbReference>
<dbReference type="SUPFAM" id="SSF52935">
    <property type="entry name" value="PK C-terminal domain-like"/>
    <property type="match status" value="1"/>
</dbReference>
<protein>
    <recommendedName>
        <fullName evidence="4 13">Pyruvate kinase</fullName>
        <ecNumber evidence="4 13">2.7.1.40</ecNumber>
    </recommendedName>
</protein>
<dbReference type="EMBL" id="CABIJS010000033">
    <property type="protein sequence ID" value="VUZ40231.1"/>
    <property type="molecule type" value="Genomic_DNA"/>
</dbReference>
<evidence type="ECO:0000313" key="16">
    <source>
        <dbReference type="EMBL" id="VUZ40231.1"/>
    </source>
</evidence>
<evidence type="ECO:0000259" key="14">
    <source>
        <dbReference type="Pfam" id="PF00224"/>
    </source>
</evidence>
<keyword evidence="10 13" id="KW-0460">Magnesium</keyword>
<dbReference type="Proteomes" id="UP000321570">
    <property type="component" value="Unassembled WGS sequence"/>
</dbReference>
<dbReference type="InterPro" id="IPR036918">
    <property type="entry name" value="Pyrv_Knase_C_sf"/>
</dbReference>
<dbReference type="Pfam" id="PF02887">
    <property type="entry name" value="PK_C"/>
    <property type="match status" value="1"/>
</dbReference>
<dbReference type="AlphaFoldDB" id="A0A564XYX8"/>
<evidence type="ECO:0000256" key="10">
    <source>
        <dbReference type="ARBA" id="ARBA00022842"/>
    </source>
</evidence>
<evidence type="ECO:0000256" key="2">
    <source>
        <dbReference type="ARBA" id="ARBA00004997"/>
    </source>
</evidence>
<evidence type="ECO:0000256" key="9">
    <source>
        <dbReference type="ARBA" id="ARBA00022840"/>
    </source>
</evidence>
<keyword evidence="17" id="KW-1185">Reference proteome</keyword>
<feature type="domain" description="Pyruvate kinase C-terminal" evidence="15">
    <location>
        <begin position="418"/>
        <end position="532"/>
    </location>
</feature>
<dbReference type="Gene3D" id="3.40.1380.20">
    <property type="entry name" value="Pyruvate kinase, C-terminal domain"/>
    <property type="match status" value="1"/>
</dbReference>
<dbReference type="GO" id="GO:0000287">
    <property type="term" value="F:magnesium ion binding"/>
    <property type="evidence" value="ECO:0007669"/>
    <property type="project" value="InterPro"/>
</dbReference>
<comment type="catalytic activity">
    <reaction evidence="13">
        <text>pyruvate + ATP = phosphoenolpyruvate + ADP + H(+)</text>
        <dbReference type="Rhea" id="RHEA:18157"/>
        <dbReference type="ChEBI" id="CHEBI:15361"/>
        <dbReference type="ChEBI" id="CHEBI:15378"/>
        <dbReference type="ChEBI" id="CHEBI:30616"/>
        <dbReference type="ChEBI" id="CHEBI:58702"/>
        <dbReference type="ChEBI" id="CHEBI:456216"/>
        <dbReference type="EC" id="2.7.1.40"/>
    </reaction>
</comment>
<dbReference type="Pfam" id="PF00224">
    <property type="entry name" value="PK"/>
    <property type="match status" value="1"/>
</dbReference>
<evidence type="ECO:0000256" key="4">
    <source>
        <dbReference type="ARBA" id="ARBA00012142"/>
    </source>
</evidence>
<dbReference type="EC" id="2.7.1.40" evidence="4 13"/>
<dbReference type="InterPro" id="IPR040442">
    <property type="entry name" value="Pyrv_kinase-like_dom_sf"/>
</dbReference>